<name>A0A266Q5E6_9GAMM</name>
<evidence type="ECO:0000256" key="3">
    <source>
        <dbReference type="ARBA" id="ARBA00023143"/>
    </source>
</evidence>
<dbReference type="Gene3D" id="6.10.10.10">
    <property type="entry name" value="Flagellar export chaperone, C-terminal domain"/>
    <property type="match status" value="1"/>
</dbReference>
<protein>
    <recommendedName>
        <fullName evidence="4">Flagellin</fullName>
    </recommendedName>
</protein>
<evidence type="ECO:0000259" key="6">
    <source>
        <dbReference type="Pfam" id="PF00669"/>
    </source>
</evidence>
<keyword evidence="3 4" id="KW-0975">Bacterial flagellum</keyword>
<keyword evidence="8" id="KW-0966">Cell projection</keyword>
<feature type="coiled-coil region" evidence="5">
    <location>
        <begin position="75"/>
        <end position="129"/>
    </location>
</feature>
<dbReference type="Gene3D" id="6.10.280.190">
    <property type="match status" value="1"/>
</dbReference>
<evidence type="ECO:0000256" key="2">
    <source>
        <dbReference type="ARBA" id="ARBA00022525"/>
    </source>
</evidence>
<keyword evidence="5" id="KW-0175">Coiled coil</keyword>
<dbReference type="Proteomes" id="UP000216101">
    <property type="component" value="Unassembled WGS sequence"/>
</dbReference>
<keyword evidence="2 4" id="KW-0964">Secreted</keyword>
<dbReference type="EMBL" id="NHNI01000002">
    <property type="protein sequence ID" value="OZY85060.1"/>
    <property type="molecule type" value="Genomic_DNA"/>
</dbReference>
<dbReference type="InterPro" id="IPR010810">
    <property type="entry name" value="Flagellin_hook_IN_motif"/>
</dbReference>
<evidence type="ECO:0000313" key="8">
    <source>
        <dbReference type="EMBL" id="OZY85060.1"/>
    </source>
</evidence>
<reference evidence="9" key="1">
    <citation type="submission" date="2017-05" db="EMBL/GenBank/DDBJ databases">
        <authorList>
            <person name="Barney B.M."/>
        </authorList>
    </citation>
    <scope>NUCLEOTIDE SEQUENCE [LARGE SCALE GENOMIC DNA]</scope>
    <source>
        <strain evidence="9">PSBB022</strain>
    </source>
</reference>
<comment type="function">
    <text evidence="4">Flagellin is the subunit protein which polymerizes to form the filaments of bacterial flagella.</text>
</comment>
<feature type="domain" description="Flagellin N-terminal" evidence="6">
    <location>
        <begin position="5"/>
        <end position="141"/>
    </location>
</feature>
<keyword evidence="8" id="KW-0969">Cilium</keyword>
<dbReference type="InterPro" id="IPR001492">
    <property type="entry name" value="Flagellin"/>
</dbReference>
<evidence type="ECO:0000259" key="7">
    <source>
        <dbReference type="Pfam" id="PF00700"/>
    </source>
</evidence>
<proteinExistence type="inferred from homology"/>
<organism evidence="8 9">
    <name type="scientific">Cellvibrio mixtus</name>
    <dbReference type="NCBI Taxonomy" id="39650"/>
    <lineage>
        <taxon>Bacteria</taxon>
        <taxon>Pseudomonadati</taxon>
        <taxon>Pseudomonadota</taxon>
        <taxon>Gammaproteobacteria</taxon>
        <taxon>Cellvibrionales</taxon>
        <taxon>Cellvibrionaceae</taxon>
        <taxon>Cellvibrio</taxon>
    </lineage>
</organism>
<dbReference type="GO" id="GO:0005198">
    <property type="term" value="F:structural molecule activity"/>
    <property type="evidence" value="ECO:0007669"/>
    <property type="project" value="UniProtKB-UniRule"/>
</dbReference>
<sequence>MALVINTNVASLNTQRQLMSSGNSLDKATERLSSGNRINSAKDDAAGLAISNRMTSQVRGLDQAIRNANDGISLIQTAEGALQESTNILQRMRELSVQSANGIYGETDRKTLQAEVKQLQSELTRISETTTFNGQNLLDGSLGTKQLQVGSQQNQTISVSIGSFNANSLGGSTGDLVGTSTTLTEMYAATDAAIEFKVNDKLATALDATNAGTVNKMLEVMNADFNTVGVSVKTVSEFTSANIGSGVLVAGTDALQIAVVDGDGRTQTLQITGTNSMKDVVNKINESAGGVVQASLNDSGKLVLTAQNSQSITLTNAQGTAALTAVGAGTGATSADFSLVLNKQPGFQGDIKVTSDTAAASVTALTGAGLNGHQADGSIQGATVASGALNKGDLIINGVEIGSVAAGVAGASVTGSTVQYEQAKNVIDAINAKSAETGVVAYADSSDSTSATTAIKLKSVNGGEVSVKYGDNITDANALARTGLLERNATEGAGSVASIDISTEAGAQKAIGIIDKALEQVNSTRADLGAINNRLDFTVSNLSNISEKTSSSRSRIMDADFAAETASLSRSQVLQQAASAMLAQSNARPQQVLSLLR</sequence>
<evidence type="ECO:0000313" key="9">
    <source>
        <dbReference type="Proteomes" id="UP000216101"/>
    </source>
</evidence>
<keyword evidence="9" id="KW-1185">Reference proteome</keyword>
<dbReference type="Pfam" id="PF00669">
    <property type="entry name" value="Flagellin_N"/>
    <property type="match status" value="1"/>
</dbReference>
<dbReference type="Gene3D" id="2.30.220.10">
    <property type="entry name" value="f41 fragment of flagellin, C-terminal domain"/>
    <property type="match status" value="1"/>
</dbReference>
<dbReference type="RefSeq" id="WP_094985989.1">
    <property type="nucleotide sequence ID" value="NZ_NHNI01000002.1"/>
</dbReference>
<evidence type="ECO:0000256" key="4">
    <source>
        <dbReference type="RuleBase" id="RU362073"/>
    </source>
</evidence>
<dbReference type="PANTHER" id="PTHR42792:SF2">
    <property type="entry name" value="FLAGELLIN"/>
    <property type="match status" value="1"/>
</dbReference>
<dbReference type="GO" id="GO:0009288">
    <property type="term" value="C:bacterial-type flagellum"/>
    <property type="evidence" value="ECO:0007669"/>
    <property type="project" value="UniProtKB-SubCell"/>
</dbReference>
<evidence type="ECO:0000256" key="5">
    <source>
        <dbReference type="SAM" id="Coils"/>
    </source>
</evidence>
<gene>
    <name evidence="8" type="ORF">CBP51_18115</name>
</gene>
<dbReference type="InterPro" id="IPR042187">
    <property type="entry name" value="Flagellin_C_sub2"/>
</dbReference>
<dbReference type="PANTHER" id="PTHR42792">
    <property type="entry name" value="FLAGELLIN"/>
    <property type="match status" value="1"/>
</dbReference>
<dbReference type="GO" id="GO:0005576">
    <property type="term" value="C:extracellular region"/>
    <property type="evidence" value="ECO:0007669"/>
    <property type="project" value="UniProtKB-SubCell"/>
</dbReference>
<dbReference type="Gene3D" id="2.170.280.10">
    <property type="entry name" value="f41 fragment of flagellin, middle domain"/>
    <property type="match status" value="1"/>
</dbReference>
<dbReference type="Pfam" id="PF00700">
    <property type="entry name" value="Flagellin_C"/>
    <property type="match status" value="1"/>
</dbReference>
<evidence type="ECO:0000256" key="1">
    <source>
        <dbReference type="ARBA" id="ARBA00005709"/>
    </source>
</evidence>
<comment type="subcellular location">
    <subcellularLocation>
        <location evidence="4">Secreted</location>
    </subcellularLocation>
    <subcellularLocation>
        <location evidence="4">Bacterial flagellum</location>
    </subcellularLocation>
</comment>
<comment type="caution">
    <text evidence="8">The sequence shown here is derived from an EMBL/GenBank/DDBJ whole genome shotgun (WGS) entry which is preliminary data.</text>
</comment>
<feature type="domain" description="Flagellin C-terminal" evidence="7">
    <location>
        <begin position="511"/>
        <end position="596"/>
    </location>
</feature>
<dbReference type="InterPro" id="IPR001029">
    <property type="entry name" value="Flagellin_N"/>
</dbReference>
<accession>A0A266Q5E6</accession>
<dbReference type="PRINTS" id="PR00207">
    <property type="entry name" value="FLAGELLIN"/>
</dbReference>
<dbReference type="InterPro" id="IPR046358">
    <property type="entry name" value="Flagellin_C"/>
</dbReference>
<dbReference type="AlphaFoldDB" id="A0A266Q5E6"/>
<keyword evidence="8" id="KW-0282">Flagellum</keyword>
<dbReference type="SUPFAM" id="SSF64518">
    <property type="entry name" value="Phase 1 flagellin"/>
    <property type="match status" value="1"/>
</dbReference>
<comment type="similarity">
    <text evidence="1 4">Belongs to the bacterial flagellin family.</text>
</comment>
<dbReference type="Gene3D" id="1.20.1330.10">
    <property type="entry name" value="f41 fragment of flagellin, N-terminal domain"/>
    <property type="match status" value="2"/>
</dbReference>
<dbReference type="Pfam" id="PF07196">
    <property type="entry name" value="Flagellin_IN"/>
    <property type="match status" value="1"/>
</dbReference>